<feature type="domain" description="Bromo" evidence="4">
    <location>
        <begin position="310"/>
        <end position="380"/>
    </location>
</feature>
<dbReference type="InterPro" id="IPR036427">
    <property type="entry name" value="Bromodomain-like_sf"/>
</dbReference>
<comment type="caution">
    <text evidence="5">The sequence shown here is derived from an EMBL/GenBank/DDBJ whole genome shotgun (WGS) entry which is preliminary data.</text>
</comment>
<feature type="region of interest" description="Disordered" evidence="3">
    <location>
        <begin position="486"/>
        <end position="505"/>
    </location>
</feature>
<protein>
    <recommendedName>
        <fullName evidence="4">Bromo domain-containing protein</fullName>
    </recommendedName>
</protein>
<feature type="compositionally biased region" description="Basic and acidic residues" evidence="3">
    <location>
        <begin position="453"/>
        <end position="462"/>
    </location>
</feature>
<feature type="compositionally biased region" description="Basic and acidic residues" evidence="3">
    <location>
        <begin position="486"/>
        <end position="502"/>
    </location>
</feature>
<dbReference type="SUPFAM" id="SSF47370">
    <property type="entry name" value="Bromodomain"/>
    <property type="match status" value="4"/>
</dbReference>
<dbReference type="AlphaFoldDB" id="A0AAD7UIU5"/>
<dbReference type="PRINTS" id="PR00503">
    <property type="entry name" value="BROMODOMAIN"/>
</dbReference>
<organism evidence="5 6">
    <name type="scientific">Chrysophaeum taylorii</name>
    <dbReference type="NCBI Taxonomy" id="2483200"/>
    <lineage>
        <taxon>Eukaryota</taxon>
        <taxon>Sar</taxon>
        <taxon>Stramenopiles</taxon>
        <taxon>Ochrophyta</taxon>
        <taxon>Pelagophyceae</taxon>
        <taxon>Pelagomonadales</taxon>
        <taxon>Pelagomonadaceae</taxon>
        <taxon>Chrysophaeum</taxon>
    </lineage>
</organism>
<dbReference type="Proteomes" id="UP001230188">
    <property type="component" value="Unassembled WGS sequence"/>
</dbReference>
<dbReference type="CDD" id="cd04369">
    <property type="entry name" value="Bromodomain"/>
    <property type="match status" value="2"/>
</dbReference>
<evidence type="ECO:0000256" key="3">
    <source>
        <dbReference type="SAM" id="MobiDB-lite"/>
    </source>
</evidence>
<evidence type="ECO:0000313" key="5">
    <source>
        <dbReference type="EMBL" id="KAJ8608586.1"/>
    </source>
</evidence>
<keyword evidence="1 2" id="KW-0103">Bromodomain</keyword>
<name>A0AAD7UIU5_9STRA</name>
<feature type="domain" description="Bromo" evidence="4">
    <location>
        <begin position="90"/>
        <end position="162"/>
    </location>
</feature>
<accession>A0AAD7UIU5</accession>
<feature type="region of interest" description="Disordered" evidence="3">
    <location>
        <begin position="413"/>
        <end position="474"/>
    </location>
</feature>
<dbReference type="Gene3D" id="1.20.920.10">
    <property type="entry name" value="Bromodomain-like"/>
    <property type="match status" value="4"/>
</dbReference>
<feature type="domain" description="Bromo" evidence="4">
    <location>
        <begin position="1"/>
        <end position="45"/>
    </location>
</feature>
<evidence type="ECO:0000256" key="2">
    <source>
        <dbReference type="PROSITE-ProRule" id="PRU00035"/>
    </source>
</evidence>
<keyword evidence="6" id="KW-1185">Reference proteome</keyword>
<evidence type="ECO:0000313" key="6">
    <source>
        <dbReference type="Proteomes" id="UP001230188"/>
    </source>
</evidence>
<dbReference type="InterPro" id="IPR001487">
    <property type="entry name" value="Bromodomain"/>
</dbReference>
<dbReference type="Pfam" id="PF00439">
    <property type="entry name" value="Bromodomain"/>
    <property type="match status" value="4"/>
</dbReference>
<sequence length="660" mass="75406">MDLRTIGEKLEKGAYGGESREMFADDVRLVFENAIRFNTEPESPVRRDATELIEWFEKKWTFSGGGKKKAGPKKNEADANVCRRLLTKLGARPEAYHFNEPVDAVALNIPEYHKIIKKPMDFGTVREKLDAGAYGRFSLFAGDVRLVFSNAMRFNPKGTPIWEAAKELSEMFESLASGDPAPKKKVERVLEAAYDLDEALYFRQAVDPVALGIPEYLDVIKQPMSLDQMWAKVGGSYSPEELLSDARLVVANATKFNPANHEIHQQALKFGKAFEKLYREVFPPPPVKEEAADDDPVDRSKWRALVATLKEKPYAYFFLHPVDPVAMRLPDYNEIIKEPMDLGTIEKRMDSYPTVDAFGKDLRLVFRNAMLYNKNPKLAVHDAAKHYLRLADQTLAKLGAAAAAAPPIKLLSGSTTTKKKKKENSSPQKTEDKRRTTLVDVEDEPPPAKKKKINPEREENKARNHHHHHKPPLMMETLVVQKVSKVDPPRKKEDQPVRRADVPADPFEDVSIRDIIIIPDPPDEDPTIDLSKWSDLGPDSVETPPEEEDPLWLAARSEARAKRDREVTNKRRKAQQLEDARKLEDQRRQHHLEEYERRRAADAAAERQKLKDERETRREEELRRKEAREQARRQRANLGPTLDLDRGRAAITDLLDHLDD</sequence>
<feature type="region of interest" description="Disordered" evidence="3">
    <location>
        <begin position="517"/>
        <end position="641"/>
    </location>
</feature>
<dbReference type="SMART" id="SM00297">
    <property type="entry name" value="BROMO"/>
    <property type="match status" value="3"/>
</dbReference>
<reference evidence="5" key="1">
    <citation type="submission" date="2023-01" db="EMBL/GenBank/DDBJ databases">
        <title>Metagenome sequencing of chrysophaentin producing Chrysophaeum taylorii.</title>
        <authorList>
            <person name="Davison J."/>
            <person name="Bewley C."/>
        </authorList>
    </citation>
    <scope>NUCLEOTIDE SEQUENCE</scope>
    <source>
        <strain evidence="5">NIES-1699</strain>
    </source>
</reference>
<dbReference type="PROSITE" id="PS00633">
    <property type="entry name" value="BROMODOMAIN_1"/>
    <property type="match status" value="1"/>
</dbReference>
<evidence type="ECO:0000259" key="4">
    <source>
        <dbReference type="PROSITE" id="PS50014"/>
    </source>
</evidence>
<feature type="compositionally biased region" description="Basic and acidic residues" evidence="3">
    <location>
        <begin position="557"/>
        <end position="632"/>
    </location>
</feature>
<gene>
    <name evidence="5" type="ORF">CTAYLR_005977</name>
</gene>
<dbReference type="EMBL" id="JAQMWT010000166">
    <property type="protein sequence ID" value="KAJ8608586.1"/>
    <property type="molecule type" value="Genomic_DNA"/>
</dbReference>
<proteinExistence type="predicted"/>
<dbReference type="InterPro" id="IPR018359">
    <property type="entry name" value="Bromodomain_CS"/>
</dbReference>
<evidence type="ECO:0000256" key="1">
    <source>
        <dbReference type="ARBA" id="ARBA00023117"/>
    </source>
</evidence>
<feature type="domain" description="Bromo" evidence="4">
    <location>
        <begin position="194"/>
        <end position="264"/>
    </location>
</feature>
<dbReference type="PANTHER" id="PTHR45926">
    <property type="entry name" value="OSJNBA0053K19.4 PROTEIN"/>
    <property type="match status" value="1"/>
</dbReference>
<dbReference type="PROSITE" id="PS50014">
    <property type="entry name" value="BROMODOMAIN_2"/>
    <property type="match status" value="4"/>
</dbReference>